<dbReference type="PROSITE" id="PS50283">
    <property type="entry name" value="NA_SOLUT_SYMP_3"/>
    <property type="match status" value="1"/>
</dbReference>
<evidence type="ECO:0000256" key="2">
    <source>
        <dbReference type="ARBA" id="ARBA00006434"/>
    </source>
</evidence>
<comment type="subcellular location">
    <subcellularLocation>
        <location evidence="1">Cell membrane</location>
        <topology evidence="1">Multi-pass membrane protein</topology>
    </subcellularLocation>
</comment>
<name>A0A067REL6_ZOONE</name>
<proteinExistence type="inferred from homology"/>
<protein>
    <submittedName>
        <fullName evidence="13">Sodium-coupled monocarboxylate transporter 2</fullName>
    </submittedName>
</protein>
<dbReference type="GO" id="GO:0005886">
    <property type="term" value="C:plasma membrane"/>
    <property type="evidence" value="ECO:0007669"/>
    <property type="project" value="UniProtKB-SubCell"/>
</dbReference>
<dbReference type="InParanoid" id="A0A067REL6"/>
<dbReference type="Pfam" id="PF00474">
    <property type="entry name" value="SSF"/>
    <property type="match status" value="1"/>
</dbReference>
<keyword evidence="3" id="KW-0813">Transport</keyword>
<feature type="transmembrane region" description="Helical" evidence="12">
    <location>
        <begin position="12"/>
        <end position="32"/>
    </location>
</feature>
<dbReference type="PANTHER" id="PTHR42985:SF21">
    <property type="entry name" value="SODIUM-DEPENDENT MULTIVITAMIN TRANSPORTER-LIKE PROTEIN"/>
    <property type="match status" value="1"/>
</dbReference>
<keyword evidence="5 12" id="KW-0812">Transmembrane</keyword>
<keyword evidence="14" id="KW-1185">Reference proteome</keyword>
<comment type="similarity">
    <text evidence="2 11">Belongs to the sodium:solute symporter (SSF) (TC 2.A.21) family.</text>
</comment>
<keyword evidence="8" id="KW-0406">Ion transport</keyword>
<dbReference type="EMBL" id="KK852746">
    <property type="protein sequence ID" value="KDR17309.1"/>
    <property type="molecule type" value="Genomic_DNA"/>
</dbReference>
<dbReference type="InterPro" id="IPR051163">
    <property type="entry name" value="Sodium:Solute_Symporter_SSF"/>
</dbReference>
<feature type="transmembrane region" description="Helical" evidence="12">
    <location>
        <begin position="137"/>
        <end position="158"/>
    </location>
</feature>
<evidence type="ECO:0000256" key="1">
    <source>
        <dbReference type="ARBA" id="ARBA00004651"/>
    </source>
</evidence>
<evidence type="ECO:0000313" key="14">
    <source>
        <dbReference type="Proteomes" id="UP000027135"/>
    </source>
</evidence>
<feature type="transmembrane region" description="Helical" evidence="12">
    <location>
        <begin position="71"/>
        <end position="93"/>
    </location>
</feature>
<evidence type="ECO:0000256" key="12">
    <source>
        <dbReference type="SAM" id="Phobius"/>
    </source>
</evidence>
<dbReference type="eggNOG" id="KOG2349">
    <property type="taxonomic scope" value="Eukaryota"/>
</dbReference>
<dbReference type="AlphaFoldDB" id="A0A067REL6"/>
<evidence type="ECO:0000256" key="7">
    <source>
        <dbReference type="ARBA" id="ARBA00023053"/>
    </source>
</evidence>
<dbReference type="OMA" id="FMIANIK"/>
<dbReference type="PANTHER" id="PTHR42985">
    <property type="entry name" value="SODIUM-COUPLED MONOCARBOXYLATE TRANSPORTER"/>
    <property type="match status" value="1"/>
</dbReference>
<dbReference type="Gene3D" id="1.20.1730.10">
    <property type="entry name" value="Sodium/glucose cotransporter"/>
    <property type="match status" value="1"/>
</dbReference>
<feature type="transmembrane region" description="Helical" evidence="12">
    <location>
        <begin position="38"/>
        <end position="59"/>
    </location>
</feature>
<evidence type="ECO:0000256" key="3">
    <source>
        <dbReference type="ARBA" id="ARBA00022448"/>
    </source>
</evidence>
<evidence type="ECO:0000256" key="11">
    <source>
        <dbReference type="RuleBase" id="RU362091"/>
    </source>
</evidence>
<keyword evidence="4" id="KW-1003">Cell membrane</keyword>
<evidence type="ECO:0000256" key="8">
    <source>
        <dbReference type="ARBA" id="ARBA00023065"/>
    </source>
</evidence>
<accession>A0A067REL6</accession>
<evidence type="ECO:0000256" key="4">
    <source>
        <dbReference type="ARBA" id="ARBA00022475"/>
    </source>
</evidence>
<dbReference type="InterPro" id="IPR001734">
    <property type="entry name" value="Na/solute_symporter"/>
</dbReference>
<keyword evidence="7" id="KW-0915">Sodium</keyword>
<evidence type="ECO:0000256" key="10">
    <source>
        <dbReference type="ARBA" id="ARBA00023201"/>
    </source>
</evidence>
<gene>
    <name evidence="13" type="ORF">L798_08508</name>
</gene>
<dbReference type="Proteomes" id="UP000027135">
    <property type="component" value="Unassembled WGS sequence"/>
</dbReference>
<keyword evidence="9 12" id="KW-0472">Membrane</keyword>
<dbReference type="GO" id="GO:0006814">
    <property type="term" value="P:sodium ion transport"/>
    <property type="evidence" value="ECO:0007669"/>
    <property type="project" value="UniProtKB-KW"/>
</dbReference>
<organism evidence="13 14">
    <name type="scientific">Zootermopsis nevadensis</name>
    <name type="common">Dampwood termite</name>
    <dbReference type="NCBI Taxonomy" id="136037"/>
    <lineage>
        <taxon>Eukaryota</taxon>
        <taxon>Metazoa</taxon>
        <taxon>Ecdysozoa</taxon>
        <taxon>Arthropoda</taxon>
        <taxon>Hexapoda</taxon>
        <taxon>Insecta</taxon>
        <taxon>Pterygota</taxon>
        <taxon>Neoptera</taxon>
        <taxon>Polyneoptera</taxon>
        <taxon>Dictyoptera</taxon>
        <taxon>Blattodea</taxon>
        <taxon>Blattoidea</taxon>
        <taxon>Termitoidae</taxon>
        <taxon>Termopsidae</taxon>
        <taxon>Zootermopsis</taxon>
    </lineage>
</organism>
<dbReference type="InterPro" id="IPR038377">
    <property type="entry name" value="Na/Glc_symporter_sf"/>
</dbReference>
<evidence type="ECO:0000313" key="13">
    <source>
        <dbReference type="EMBL" id="KDR17309.1"/>
    </source>
</evidence>
<sequence>MKNKVADNTANSIIKSIVVITGGICILTVFVVDKLGSILQLALSVGGVTGGASLGLFSFGMFYPRGNSKGALAGSISSLIFMSWVVFGTQTAIANGSMKQKVLPTNADGCGFNETIPELQQNDTATDDVFILYRVSFMYYTFIGMAVVFIVGVIVSLLTEPPNLQEMNPALFTPIVRNYVERKIRGYVVKESSEMERLNIETHN</sequence>
<evidence type="ECO:0000256" key="6">
    <source>
        <dbReference type="ARBA" id="ARBA00022989"/>
    </source>
</evidence>
<dbReference type="STRING" id="136037.A0A067REL6"/>
<evidence type="ECO:0000256" key="9">
    <source>
        <dbReference type="ARBA" id="ARBA00023136"/>
    </source>
</evidence>
<evidence type="ECO:0000256" key="5">
    <source>
        <dbReference type="ARBA" id="ARBA00022692"/>
    </source>
</evidence>
<keyword evidence="6 12" id="KW-1133">Transmembrane helix</keyword>
<keyword evidence="10" id="KW-0739">Sodium transport</keyword>
<dbReference type="GO" id="GO:0015293">
    <property type="term" value="F:symporter activity"/>
    <property type="evidence" value="ECO:0007669"/>
    <property type="project" value="TreeGrafter"/>
</dbReference>
<reference evidence="13 14" key="1">
    <citation type="journal article" date="2014" name="Nat. Commun.">
        <title>Molecular traces of alternative social organization in a termite genome.</title>
        <authorList>
            <person name="Terrapon N."/>
            <person name="Li C."/>
            <person name="Robertson H.M."/>
            <person name="Ji L."/>
            <person name="Meng X."/>
            <person name="Booth W."/>
            <person name="Chen Z."/>
            <person name="Childers C.P."/>
            <person name="Glastad K.M."/>
            <person name="Gokhale K."/>
            <person name="Gowin J."/>
            <person name="Gronenberg W."/>
            <person name="Hermansen R.A."/>
            <person name="Hu H."/>
            <person name="Hunt B.G."/>
            <person name="Huylmans A.K."/>
            <person name="Khalil S.M."/>
            <person name="Mitchell R.D."/>
            <person name="Munoz-Torres M.C."/>
            <person name="Mustard J.A."/>
            <person name="Pan H."/>
            <person name="Reese J.T."/>
            <person name="Scharf M.E."/>
            <person name="Sun F."/>
            <person name="Vogel H."/>
            <person name="Xiao J."/>
            <person name="Yang W."/>
            <person name="Yang Z."/>
            <person name="Yang Z."/>
            <person name="Zhou J."/>
            <person name="Zhu J."/>
            <person name="Brent C.S."/>
            <person name="Elsik C.G."/>
            <person name="Goodisman M.A."/>
            <person name="Liberles D.A."/>
            <person name="Roe R.M."/>
            <person name="Vargo E.L."/>
            <person name="Vilcinskas A."/>
            <person name="Wang J."/>
            <person name="Bornberg-Bauer E."/>
            <person name="Korb J."/>
            <person name="Zhang G."/>
            <person name="Liebig J."/>
        </authorList>
    </citation>
    <scope>NUCLEOTIDE SEQUENCE [LARGE SCALE GENOMIC DNA]</scope>
    <source>
        <tissue evidence="13">Whole organism</tissue>
    </source>
</reference>